<evidence type="ECO:0000259" key="1">
    <source>
        <dbReference type="SMART" id="SM00382"/>
    </source>
</evidence>
<keyword evidence="2" id="KW-0547">Nucleotide-binding</keyword>
<dbReference type="GO" id="GO:0005524">
    <property type="term" value="F:ATP binding"/>
    <property type="evidence" value="ECO:0007669"/>
    <property type="project" value="UniProtKB-KW"/>
</dbReference>
<reference evidence="2 3" key="1">
    <citation type="journal article" date="2023" name="Int. J. Syst. Evol. Microbiol.">
        <title>Lactiplantibacillus brownii sp. nov., a novel psychrotolerant species isolated from sauerkraut.</title>
        <authorList>
            <person name="Heng Y.C."/>
            <person name="Silvaraju S."/>
            <person name="Lee J.K.Y."/>
            <person name="Kittelmann S."/>
        </authorList>
    </citation>
    <scope>NUCLEOTIDE SEQUENCE [LARGE SCALE GENOMIC DNA]</scope>
    <source>
        <strain evidence="2 3">WILCCON 0030</strain>
    </source>
</reference>
<evidence type="ECO:0000313" key="2">
    <source>
        <dbReference type="EMBL" id="MDQ7937078.1"/>
    </source>
</evidence>
<feature type="domain" description="AAA+ ATPase" evidence="1">
    <location>
        <begin position="100"/>
        <end position="252"/>
    </location>
</feature>
<dbReference type="PANTHER" id="PTHR30050">
    <property type="entry name" value="CHROMOSOMAL REPLICATION INITIATOR PROTEIN DNAA"/>
    <property type="match status" value="1"/>
</dbReference>
<dbReference type="Proteomes" id="UP001227831">
    <property type="component" value="Unassembled WGS sequence"/>
</dbReference>
<evidence type="ECO:0000313" key="3">
    <source>
        <dbReference type="Proteomes" id="UP001227831"/>
    </source>
</evidence>
<dbReference type="CDD" id="cd00009">
    <property type="entry name" value="AAA"/>
    <property type="match status" value="1"/>
</dbReference>
<protein>
    <submittedName>
        <fullName evidence="2">ATP-binding protein</fullName>
    </submittedName>
</protein>
<keyword evidence="3" id="KW-1185">Reference proteome</keyword>
<dbReference type="Pfam" id="PF01695">
    <property type="entry name" value="IstB_IS21"/>
    <property type="match status" value="1"/>
</dbReference>
<keyword evidence="2" id="KW-0067">ATP-binding</keyword>
<dbReference type="SMART" id="SM00382">
    <property type="entry name" value="AAA"/>
    <property type="match status" value="1"/>
</dbReference>
<sequence>MKRIKELFDPAKVQAIAAAKGIDVSKLPTKEQLDEATLKRAQQAVVVNHQRYYRAMSVWSGNVRLQFKFNDWDVQKQTNSEVAKKLGNQAFVLAKQLKTAKFNVLLSGVYGVGKTSLALAIADQLAQSGQTVMFVSTAELLRLVNDKYEAPDVRIRLIEIGKAMKSVDVLILDDFGTEGGKPTENNYYKPVHRDLQTMMYQVANARCDFEHNEVKHSTIVTTNNTRGQLESMYDKKIIDRLLSKVKAHQLLFDEMKGVRNV</sequence>
<gene>
    <name evidence="2" type="ORF">RA086_05480</name>
</gene>
<dbReference type="InterPro" id="IPR027417">
    <property type="entry name" value="P-loop_NTPase"/>
</dbReference>
<dbReference type="InterPro" id="IPR003593">
    <property type="entry name" value="AAA+_ATPase"/>
</dbReference>
<dbReference type="RefSeq" id="WP_308702855.1">
    <property type="nucleotide sequence ID" value="NZ_AP027463.1"/>
</dbReference>
<organism evidence="2 3">
    <name type="scientific">Lactiplantibacillus brownii</name>
    <dbReference type="NCBI Taxonomy" id="3069269"/>
    <lineage>
        <taxon>Bacteria</taxon>
        <taxon>Bacillati</taxon>
        <taxon>Bacillota</taxon>
        <taxon>Bacilli</taxon>
        <taxon>Lactobacillales</taxon>
        <taxon>Lactobacillaceae</taxon>
        <taxon>Lactiplantibacillus</taxon>
    </lineage>
</organism>
<dbReference type="PANTHER" id="PTHR30050:SF4">
    <property type="entry name" value="ATP-BINDING PROTEIN RV3427C IN INSERTION SEQUENCE-RELATED"/>
    <property type="match status" value="1"/>
</dbReference>
<proteinExistence type="predicted"/>
<dbReference type="InterPro" id="IPR002611">
    <property type="entry name" value="IstB_ATP-bd"/>
</dbReference>
<name>A0ABU1A877_9LACO</name>
<accession>A0ABU1A877</accession>
<dbReference type="Gene3D" id="3.40.50.300">
    <property type="entry name" value="P-loop containing nucleotide triphosphate hydrolases"/>
    <property type="match status" value="1"/>
</dbReference>
<comment type="caution">
    <text evidence="2">The sequence shown here is derived from an EMBL/GenBank/DDBJ whole genome shotgun (WGS) entry which is preliminary data.</text>
</comment>
<dbReference type="SUPFAM" id="SSF52540">
    <property type="entry name" value="P-loop containing nucleoside triphosphate hydrolases"/>
    <property type="match status" value="1"/>
</dbReference>
<dbReference type="EMBL" id="JAVCWF010000001">
    <property type="protein sequence ID" value="MDQ7937078.1"/>
    <property type="molecule type" value="Genomic_DNA"/>
</dbReference>